<evidence type="ECO:0000313" key="2">
    <source>
        <dbReference type="Proteomes" id="UP000784294"/>
    </source>
</evidence>
<proteinExistence type="predicted"/>
<protein>
    <submittedName>
        <fullName evidence="1">Uncharacterized protein</fullName>
    </submittedName>
</protein>
<organism evidence="1 2">
    <name type="scientific">Protopolystoma xenopodis</name>
    <dbReference type="NCBI Taxonomy" id="117903"/>
    <lineage>
        <taxon>Eukaryota</taxon>
        <taxon>Metazoa</taxon>
        <taxon>Spiralia</taxon>
        <taxon>Lophotrochozoa</taxon>
        <taxon>Platyhelminthes</taxon>
        <taxon>Monogenea</taxon>
        <taxon>Polyopisthocotylea</taxon>
        <taxon>Polystomatidea</taxon>
        <taxon>Polystomatidae</taxon>
        <taxon>Protopolystoma</taxon>
    </lineage>
</organism>
<accession>A0A448X266</accession>
<dbReference type="AlphaFoldDB" id="A0A448X266"/>
<gene>
    <name evidence="1" type="ORF">PXEA_LOCUS19503</name>
</gene>
<reference evidence="1" key="1">
    <citation type="submission" date="2018-11" db="EMBL/GenBank/DDBJ databases">
        <authorList>
            <consortium name="Pathogen Informatics"/>
        </authorList>
    </citation>
    <scope>NUCLEOTIDE SEQUENCE</scope>
</reference>
<dbReference type="Proteomes" id="UP000784294">
    <property type="component" value="Unassembled WGS sequence"/>
</dbReference>
<dbReference type="EMBL" id="CAAALY010077874">
    <property type="protein sequence ID" value="VEL26063.1"/>
    <property type="molecule type" value="Genomic_DNA"/>
</dbReference>
<evidence type="ECO:0000313" key="1">
    <source>
        <dbReference type="EMBL" id="VEL26063.1"/>
    </source>
</evidence>
<keyword evidence="2" id="KW-1185">Reference proteome</keyword>
<dbReference type="OrthoDB" id="6235955at2759"/>
<sequence length="195" mass="21922">MAGIIEDIWEPGIIKEKFCKIATDLANVNEQVQIVNDPELNSPSSSYTIHDRGIVEDNQALDKEIARNGTLADKMCESLEETSSFTDKNAGIRKLTNIQTTSTSANNDLAERKTDSVNESIINEQTLLGFGELQLRNSPWWVAEWDKDGLLSSRHFISRLLARKFLLGWELIASTCIYRGPYDKCVLLLRSKEAS</sequence>
<comment type="caution">
    <text evidence="1">The sequence shown here is derived from an EMBL/GenBank/DDBJ whole genome shotgun (WGS) entry which is preliminary data.</text>
</comment>
<name>A0A448X266_9PLAT</name>